<keyword evidence="1" id="KW-0812">Transmembrane</keyword>
<keyword evidence="1" id="KW-0472">Membrane</keyword>
<evidence type="ECO:0000313" key="2">
    <source>
        <dbReference type="EMBL" id="ETW17577.1"/>
    </source>
</evidence>
<accession>A0A024V4T7</accession>
<sequence>MYSLNNYIKDIFIYIEETNIYLSMFHLNYIFQFSNTNQYSYIERYEFYNSFQMFFFFFFFFYYIIYVFKYTNKDIGVFVNKNNYMNLYETLTKYHKQNFNIIENNKYGKKKKKKKRK</sequence>
<gene>
    <name evidence="2" type="ORF">PFFVO_03460</name>
</gene>
<name>A0A024V4T7_PLAFA</name>
<reference evidence="2 3" key="2">
    <citation type="submission" date="2013-02" db="EMBL/GenBank/DDBJ databases">
        <title>The Genome Sequence of Plasmodium falciparum Vietnam Oak-Knoll (FVO).</title>
        <authorList>
            <consortium name="The Broad Institute Genome Sequencing Platform"/>
            <consortium name="The Broad Institute Genome Sequencing Center for Infectious Disease"/>
            <person name="Neafsey D."/>
            <person name="Cheeseman I."/>
            <person name="Volkman S."/>
            <person name="Adams J."/>
            <person name="Walker B."/>
            <person name="Young S.K."/>
            <person name="Zeng Q."/>
            <person name="Gargeya S."/>
            <person name="Fitzgerald M."/>
            <person name="Haas B."/>
            <person name="Abouelleil A."/>
            <person name="Alvarado L."/>
            <person name="Arachchi H.M."/>
            <person name="Berlin A.M."/>
            <person name="Chapman S.B."/>
            <person name="Dewar J."/>
            <person name="Goldberg J."/>
            <person name="Griggs A."/>
            <person name="Gujja S."/>
            <person name="Hansen M."/>
            <person name="Howarth C."/>
            <person name="Imamovic A."/>
            <person name="Larimer J."/>
            <person name="McCowan C."/>
            <person name="Murphy C."/>
            <person name="Neiman D."/>
            <person name="Pearson M."/>
            <person name="Priest M."/>
            <person name="Roberts A."/>
            <person name="Saif S."/>
            <person name="Shea T."/>
            <person name="Sisk P."/>
            <person name="Sykes S."/>
            <person name="Wortman J."/>
            <person name="Nusbaum C."/>
            <person name="Birren B."/>
        </authorList>
    </citation>
    <scope>NUCLEOTIDE SEQUENCE [LARGE SCALE GENOMIC DNA]</scope>
    <source>
        <strain evidence="3">Vietnam Oak-Knoll (FVO)</strain>
    </source>
</reference>
<dbReference type="AlphaFoldDB" id="A0A024V4T7"/>
<feature type="transmembrane region" description="Helical" evidence="1">
    <location>
        <begin position="12"/>
        <end position="31"/>
    </location>
</feature>
<organism evidence="2 3">
    <name type="scientific">Plasmodium falciparum Vietnam Oak-Knoll</name>
    <name type="common">FVO</name>
    <dbReference type="NCBI Taxonomy" id="1036723"/>
    <lineage>
        <taxon>Eukaryota</taxon>
        <taxon>Sar</taxon>
        <taxon>Alveolata</taxon>
        <taxon>Apicomplexa</taxon>
        <taxon>Aconoidasida</taxon>
        <taxon>Haemosporida</taxon>
        <taxon>Plasmodiidae</taxon>
        <taxon>Plasmodium</taxon>
        <taxon>Plasmodium (Laverania)</taxon>
    </lineage>
</organism>
<dbReference type="Proteomes" id="UP000030690">
    <property type="component" value="Unassembled WGS sequence"/>
</dbReference>
<dbReference type="EMBL" id="KI925118">
    <property type="protein sequence ID" value="ETW17577.1"/>
    <property type="molecule type" value="Genomic_DNA"/>
</dbReference>
<protein>
    <submittedName>
        <fullName evidence="2">Uncharacterized protein</fullName>
    </submittedName>
</protein>
<reference evidence="2 3" key="1">
    <citation type="submission" date="2013-02" db="EMBL/GenBank/DDBJ databases">
        <title>The Genome Annotation of Plasmodium falciparum Vietnam Oak-Knoll (FVO).</title>
        <authorList>
            <consortium name="The Broad Institute Genome Sequencing Platform"/>
            <consortium name="The Broad Institute Genome Sequencing Center for Infectious Disease"/>
            <person name="Neafsey D."/>
            <person name="Hoffman S."/>
            <person name="Volkman S."/>
            <person name="Rosenthal P."/>
            <person name="Walker B."/>
            <person name="Young S.K."/>
            <person name="Zeng Q."/>
            <person name="Gargeya S."/>
            <person name="Fitzgerald M."/>
            <person name="Haas B."/>
            <person name="Abouelleil A."/>
            <person name="Allen A.W."/>
            <person name="Alvarado L."/>
            <person name="Arachchi H.M."/>
            <person name="Berlin A.M."/>
            <person name="Chapman S.B."/>
            <person name="Gainer-Dewar J."/>
            <person name="Goldberg J."/>
            <person name="Griggs A."/>
            <person name="Gujja S."/>
            <person name="Hansen M."/>
            <person name="Howarth C."/>
            <person name="Imamovic A."/>
            <person name="Ireland A."/>
            <person name="Larimer J."/>
            <person name="McCowan C."/>
            <person name="Murphy C."/>
            <person name="Pearson M."/>
            <person name="Poon T.W."/>
            <person name="Priest M."/>
            <person name="Roberts A."/>
            <person name="Saif S."/>
            <person name="Shea T."/>
            <person name="Sisk P."/>
            <person name="Sykes S."/>
            <person name="Wortman J."/>
            <person name="Nusbaum C."/>
            <person name="Birren B."/>
        </authorList>
    </citation>
    <scope>NUCLEOTIDE SEQUENCE [LARGE SCALE GENOMIC DNA]</scope>
    <source>
        <strain evidence="3">Vietnam Oak-Knoll (FVO)</strain>
    </source>
</reference>
<keyword evidence="1" id="KW-1133">Transmembrane helix</keyword>
<feature type="transmembrane region" description="Helical" evidence="1">
    <location>
        <begin position="51"/>
        <end position="68"/>
    </location>
</feature>
<evidence type="ECO:0000313" key="3">
    <source>
        <dbReference type="Proteomes" id="UP000030690"/>
    </source>
</evidence>
<proteinExistence type="predicted"/>
<evidence type="ECO:0000256" key="1">
    <source>
        <dbReference type="SAM" id="Phobius"/>
    </source>
</evidence>